<dbReference type="RefSeq" id="WP_169590029.1">
    <property type="nucleotide sequence ID" value="NZ_VCQU01000007.1"/>
</dbReference>
<dbReference type="InterPro" id="IPR017517">
    <property type="entry name" value="Maleyloyr_isom"/>
</dbReference>
<name>A0A848KNL4_9NOCA</name>
<evidence type="ECO:0000313" key="3">
    <source>
        <dbReference type="EMBL" id="NMN97277.1"/>
    </source>
</evidence>
<evidence type="ECO:0000259" key="2">
    <source>
        <dbReference type="Pfam" id="PF11716"/>
    </source>
</evidence>
<dbReference type="GO" id="GO:0046872">
    <property type="term" value="F:metal ion binding"/>
    <property type="evidence" value="ECO:0007669"/>
    <property type="project" value="InterPro"/>
</dbReference>
<gene>
    <name evidence="3" type="ORF">FGL95_19755</name>
</gene>
<sequence length="264" mass="29055">MTALTFDRHASEIVTQTDLLVAAIDGADLTVPVPSCPGWNVGQLLRHLGGGQRWAADTVGTRATDRLPDDHFRDLSPYANEDPAVVGPWLAEGARLLADTLLEAGPDSPASTDPVPNGTAAFYARRFMNETLVHRADAILALGAPFTVERDVAIDAIDEWMWLGSLPMHFEFHPQMRELLGPGRTLHFHATDTPPDAHAEWVIDLTGDAIAWRRAHEKSAVAVRAPLVDLVLAIFKRRDIRSAGIEIFGDEELLDFWLERVDFG</sequence>
<dbReference type="InterPro" id="IPR024344">
    <property type="entry name" value="MDMPI_metal-binding"/>
</dbReference>
<dbReference type="EMBL" id="VCQU01000007">
    <property type="protein sequence ID" value="NMN97277.1"/>
    <property type="molecule type" value="Genomic_DNA"/>
</dbReference>
<dbReference type="GO" id="GO:0005886">
    <property type="term" value="C:plasma membrane"/>
    <property type="evidence" value="ECO:0007669"/>
    <property type="project" value="TreeGrafter"/>
</dbReference>
<keyword evidence="4" id="KW-1185">Reference proteome</keyword>
<evidence type="ECO:0000313" key="4">
    <source>
        <dbReference type="Proteomes" id="UP000535543"/>
    </source>
</evidence>
<dbReference type="InterPro" id="IPR010872">
    <property type="entry name" value="MDMPI_C-term_domain"/>
</dbReference>
<dbReference type="SUPFAM" id="SSF109854">
    <property type="entry name" value="DinB/YfiT-like putative metalloenzymes"/>
    <property type="match status" value="1"/>
</dbReference>
<protein>
    <submittedName>
        <fullName evidence="3">Maleylpyruvate isomerase family mycothiol-dependent enzyme</fullName>
    </submittedName>
</protein>
<feature type="domain" description="Mycothiol-dependent maleylpyruvate isomerase metal-binding" evidence="2">
    <location>
        <begin position="12"/>
        <end position="138"/>
    </location>
</feature>
<dbReference type="PANTHER" id="PTHR40758">
    <property type="entry name" value="CONSERVED PROTEIN"/>
    <property type="match status" value="1"/>
</dbReference>
<dbReference type="NCBIfam" id="TIGR03083">
    <property type="entry name" value="maleylpyruvate isomerase family mycothiol-dependent enzyme"/>
    <property type="match status" value="1"/>
</dbReference>
<keyword evidence="3" id="KW-0670">Pyruvate</keyword>
<reference evidence="3 4" key="1">
    <citation type="submission" date="2019-05" db="EMBL/GenBank/DDBJ databases">
        <authorList>
            <person name="Lee S.D."/>
        </authorList>
    </citation>
    <scope>NUCLEOTIDE SEQUENCE [LARGE SCALE GENOMIC DNA]</scope>
    <source>
        <strain evidence="3 4">YC2-7</strain>
    </source>
</reference>
<dbReference type="Gene3D" id="1.20.120.450">
    <property type="entry name" value="dinb family like domain"/>
    <property type="match status" value="1"/>
</dbReference>
<evidence type="ECO:0000259" key="1">
    <source>
        <dbReference type="Pfam" id="PF07398"/>
    </source>
</evidence>
<dbReference type="InterPro" id="IPR034660">
    <property type="entry name" value="DinB/YfiT-like"/>
</dbReference>
<feature type="domain" description="MDMPI C-terminal" evidence="1">
    <location>
        <begin position="152"/>
        <end position="255"/>
    </location>
</feature>
<dbReference type="Pfam" id="PF07398">
    <property type="entry name" value="MDMPI_C"/>
    <property type="match status" value="1"/>
</dbReference>
<accession>A0A848KNL4</accession>
<proteinExistence type="predicted"/>
<reference evidence="3 4" key="2">
    <citation type="submission" date="2020-06" db="EMBL/GenBank/DDBJ databases">
        <title>Antribacter stalactiti gen. nov., sp. nov., a new member of the family Nacardiaceae isolated from a cave.</title>
        <authorList>
            <person name="Kim I.S."/>
        </authorList>
    </citation>
    <scope>NUCLEOTIDE SEQUENCE [LARGE SCALE GENOMIC DNA]</scope>
    <source>
        <strain evidence="3 4">YC2-7</strain>
    </source>
</reference>
<keyword evidence="3" id="KW-0413">Isomerase</keyword>
<comment type="caution">
    <text evidence="3">The sequence shown here is derived from an EMBL/GenBank/DDBJ whole genome shotgun (WGS) entry which is preliminary data.</text>
</comment>
<dbReference type="PANTHER" id="PTHR40758:SF1">
    <property type="entry name" value="CONSERVED PROTEIN"/>
    <property type="match status" value="1"/>
</dbReference>
<dbReference type="GO" id="GO:0016853">
    <property type="term" value="F:isomerase activity"/>
    <property type="evidence" value="ECO:0007669"/>
    <property type="project" value="UniProtKB-KW"/>
</dbReference>
<organism evidence="3 4">
    <name type="scientific">Antrihabitans stalactiti</name>
    <dbReference type="NCBI Taxonomy" id="2584121"/>
    <lineage>
        <taxon>Bacteria</taxon>
        <taxon>Bacillati</taxon>
        <taxon>Actinomycetota</taxon>
        <taxon>Actinomycetes</taxon>
        <taxon>Mycobacteriales</taxon>
        <taxon>Nocardiaceae</taxon>
        <taxon>Antrihabitans</taxon>
    </lineage>
</organism>
<dbReference type="AlphaFoldDB" id="A0A848KNL4"/>
<dbReference type="Pfam" id="PF11716">
    <property type="entry name" value="MDMPI_N"/>
    <property type="match status" value="1"/>
</dbReference>
<dbReference type="Proteomes" id="UP000535543">
    <property type="component" value="Unassembled WGS sequence"/>
</dbReference>